<feature type="domain" description="Multidrug resistance protein MdtA-like alpha-helical hairpin" evidence="4">
    <location>
        <begin position="110"/>
        <end position="179"/>
    </location>
</feature>
<evidence type="ECO:0000256" key="1">
    <source>
        <dbReference type="ARBA" id="ARBA00009477"/>
    </source>
</evidence>
<dbReference type="InterPro" id="IPR006143">
    <property type="entry name" value="RND_pump_MFP"/>
</dbReference>
<dbReference type="RefSeq" id="WP_201245639.1">
    <property type="nucleotide sequence ID" value="NZ_NHSF01000059.1"/>
</dbReference>
<evidence type="ECO:0000313" key="6">
    <source>
        <dbReference type="EMBL" id="MBK5930820.1"/>
    </source>
</evidence>
<keyword evidence="7" id="KW-1185">Reference proteome</keyword>
<evidence type="ECO:0000259" key="5">
    <source>
        <dbReference type="Pfam" id="PF25967"/>
    </source>
</evidence>
<protein>
    <submittedName>
        <fullName evidence="6">Efflux transporter periplasmic adaptor subunit</fullName>
    </submittedName>
</protein>
<proteinExistence type="inferred from homology"/>
<dbReference type="AlphaFoldDB" id="A0AAJ0UG33"/>
<comment type="caution">
    <text evidence="6">The sequence shown here is derived from an EMBL/GenBank/DDBJ whole genome shotgun (WGS) entry which is preliminary data.</text>
</comment>
<dbReference type="EMBL" id="NHSF01000059">
    <property type="protein sequence ID" value="MBK5930820.1"/>
    <property type="molecule type" value="Genomic_DNA"/>
</dbReference>
<name>A0AAJ0UG33_HALSE</name>
<dbReference type="Gene3D" id="2.40.420.20">
    <property type="match status" value="1"/>
</dbReference>
<dbReference type="GO" id="GO:0015562">
    <property type="term" value="F:efflux transmembrane transporter activity"/>
    <property type="evidence" value="ECO:0007669"/>
    <property type="project" value="InterPro"/>
</dbReference>
<dbReference type="Proteomes" id="UP001296967">
    <property type="component" value="Unassembled WGS sequence"/>
</dbReference>
<keyword evidence="3" id="KW-0732">Signal</keyword>
<reference evidence="6" key="1">
    <citation type="submission" date="2017-05" db="EMBL/GenBank/DDBJ databases">
        <authorList>
            <person name="Imhoff J.F."/>
            <person name="Rahn T."/>
            <person name="Kuenzel S."/>
            <person name="Neulinger S.C."/>
        </authorList>
    </citation>
    <scope>NUCLEOTIDE SEQUENCE</scope>
    <source>
        <strain evidence="6">DSM 4395</strain>
    </source>
</reference>
<feature type="chain" id="PRO_5042618028" evidence="3">
    <location>
        <begin position="27"/>
        <end position="371"/>
    </location>
</feature>
<keyword evidence="2" id="KW-0175">Coiled coil</keyword>
<dbReference type="InterPro" id="IPR058627">
    <property type="entry name" value="MdtA-like_C"/>
</dbReference>
<dbReference type="PANTHER" id="PTHR30469:SF18">
    <property type="entry name" value="RESISTANCE-NODULATION-CELL DIVISION (RND) EFFLUX MEMBRANE FUSION PROTEIN-RELATED"/>
    <property type="match status" value="1"/>
</dbReference>
<dbReference type="Gene3D" id="1.10.287.470">
    <property type="entry name" value="Helix hairpin bin"/>
    <property type="match status" value="1"/>
</dbReference>
<comment type="similarity">
    <text evidence="1">Belongs to the membrane fusion protein (MFP) (TC 8.A.1) family.</text>
</comment>
<gene>
    <name evidence="6" type="ORF">CCR82_09870</name>
</gene>
<sequence length="371" mass="40410">MPSNPRLRRLATLALLLFSHIAISNATDAGSNDADPSQDPTSTTFATTEVRYRVVPKEYRLDGVVEAIHRTTVSAQTSGQVEEILYDVDDFVEKGEVIVRLRDTEHRARLAQAAAELRSASAQLEQSRDEYARIQGLYQQQNVSESAMDQAEADLESAEARLEAAQANLEQAQEQLEYTQIRAPYSGIVIRRHVELGEVASPGSPVMSGISLEELRVIIDVPQSAIPAVRERGEINIYLPNGEIAEPSRITVFPFADLGSNTFKVRADLETNTEGLFPGMFVKTAIVTGDKEALTIPSAAVVYRSEVTGAYVVSDDGRIHLRKIRTGSSLDGEIVVLSGLSPGERVALDPVAAGVALKRQAEANRQDRQDG</sequence>
<dbReference type="Pfam" id="PF25967">
    <property type="entry name" value="RND-MFP_C"/>
    <property type="match status" value="1"/>
</dbReference>
<feature type="domain" description="Multidrug resistance protein MdtA-like C-terminal permuted SH3" evidence="5">
    <location>
        <begin position="293"/>
        <end position="348"/>
    </location>
</feature>
<feature type="signal peptide" evidence="3">
    <location>
        <begin position="1"/>
        <end position="26"/>
    </location>
</feature>
<evidence type="ECO:0000259" key="4">
    <source>
        <dbReference type="Pfam" id="PF25876"/>
    </source>
</evidence>
<evidence type="ECO:0000256" key="3">
    <source>
        <dbReference type="SAM" id="SignalP"/>
    </source>
</evidence>
<evidence type="ECO:0000313" key="7">
    <source>
        <dbReference type="Proteomes" id="UP001296967"/>
    </source>
</evidence>
<dbReference type="Pfam" id="PF25876">
    <property type="entry name" value="HH_MFP_RND"/>
    <property type="match status" value="1"/>
</dbReference>
<organism evidence="6 7">
    <name type="scientific">Halochromatium salexigens</name>
    <name type="common">Chromatium salexigens</name>
    <dbReference type="NCBI Taxonomy" id="49447"/>
    <lineage>
        <taxon>Bacteria</taxon>
        <taxon>Pseudomonadati</taxon>
        <taxon>Pseudomonadota</taxon>
        <taxon>Gammaproteobacteria</taxon>
        <taxon>Chromatiales</taxon>
        <taxon>Chromatiaceae</taxon>
        <taxon>Halochromatium</taxon>
    </lineage>
</organism>
<evidence type="ECO:0000256" key="2">
    <source>
        <dbReference type="SAM" id="Coils"/>
    </source>
</evidence>
<dbReference type="InterPro" id="IPR058624">
    <property type="entry name" value="MdtA-like_HH"/>
</dbReference>
<dbReference type="GO" id="GO:1990281">
    <property type="term" value="C:efflux pump complex"/>
    <property type="evidence" value="ECO:0007669"/>
    <property type="project" value="TreeGrafter"/>
</dbReference>
<dbReference type="NCBIfam" id="TIGR01730">
    <property type="entry name" value="RND_mfp"/>
    <property type="match status" value="1"/>
</dbReference>
<dbReference type="Gene3D" id="2.40.50.100">
    <property type="match status" value="1"/>
</dbReference>
<dbReference type="Gene3D" id="2.40.30.170">
    <property type="match status" value="1"/>
</dbReference>
<accession>A0AAJ0UG33</accession>
<dbReference type="SUPFAM" id="SSF111369">
    <property type="entry name" value="HlyD-like secretion proteins"/>
    <property type="match status" value="1"/>
</dbReference>
<feature type="coiled-coil region" evidence="2">
    <location>
        <begin position="107"/>
        <end position="182"/>
    </location>
</feature>
<dbReference type="PANTHER" id="PTHR30469">
    <property type="entry name" value="MULTIDRUG RESISTANCE PROTEIN MDTA"/>
    <property type="match status" value="1"/>
</dbReference>
<reference evidence="6" key="2">
    <citation type="journal article" date="2020" name="Microorganisms">
        <title>Osmotic Adaptation and Compatible Solute Biosynthesis of Phototrophic Bacteria as Revealed from Genome Analyses.</title>
        <authorList>
            <person name="Imhoff J.F."/>
            <person name="Rahn T."/>
            <person name="Kunzel S."/>
            <person name="Keller A."/>
            <person name="Neulinger S.C."/>
        </authorList>
    </citation>
    <scope>NUCLEOTIDE SEQUENCE</scope>
    <source>
        <strain evidence="6">DSM 4395</strain>
    </source>
</reference>